<gene>
    <name evidence="2" type="ORF">RIL96_02090</name>
</gene>
<evidence type="ECO:0000313" key="2">
    <source>
        <dbReference type="EMBL" id="MDR8018358.1"/>
    </source>
</evidence>
<proteinExistence type="inferred from homology"/>
<dbReference type="NCBIfam" id="NF005309">
    <property type="entry name" value="PRK06841.1"/>
    <property type="match status" value="1"/>
</dbReference>
<evidence type="ECO:0000313" key="3">
    <source>
        <dbReference type="Proteomes" id="UP001251870"/>
    </source>
</evidence>
<reference evidence="2 3" key="1">
    <citation type="submission" date="2023-09" db="EMBL/GenBank/DDBJ databases">
        <title>Description of three actinobacteria isolated from air of manufacturing shop in a pharmaceutical factory.</title>
        <authorList>
            <person name="Zhang D.-F."/>
        </authorList>
    </citation>
    <scope>NUCLEOTIDE SEQUENCE [LARGE SCALE GENOMIC DNA]</scope>
    <source>
        <strain evidence="2 3">LY-0111</strain>
    </source>
</reference>
<dbReference type="PANTHER" id="PTHR42760">
    <property type="entry name" value="SHORT-CHAIN DEHYDROGENASES/REDUCTASES FAMILY MEMBER"/>
    <property type="match status" value="1"/>
</dbReference>
<accession>A0ABU2DPC3</accession>
<keyword evidence="3" id="KW-1185">Reference proteome</keyword>
<name>A0ABU2DPC3_9MICC</name>
<protein>
    <submittedName>
        <fullName evidence="2">D-threitol dehydrogenase</fullName>
    </submittedName>
</protein>
<dbReference type="InterPro" id="IPR020904">
    <property type="entry name" value="Sc_DH/Rdtase_CS"/>
</dbReference>
<dbReference type="PRINTS" id="PR00080">
    <property type="entry name" value="SDRFAMILY"/>
</dbReference>
<dbReference type="EMBL" id="JAVKGR010000001">
    <property type="protein sequence ID" value="MDR8018358.1"/>
    <property type="molecule type" value="Genomic_DNA"/>
</dbReference>
<dbReference type="Gene3D" id="3.40.50.720">
    <property type="entry name" value="NAD(P)-binding Rossmann-like Domain"/>
    <property type="match status" value="1"/>
</dbReference>
<dbReference type="PRINTS" id="PR00081">
    <property type="entry name" value="GDHRDH"/>
</dbReference>
<dbReference type="RefSeq" id="WP_310547335.1">
    <property type="nucleotide sequence ID" value="NZ_JAVKGR010000001.1"/>
</dbReference>
<dbReference type="InterPro" id="IPR002347">
    <property type="entry name" value="SDR_fam"/>
</dbReference>
<dbReference type="NCBIfam" id="NF005559">
    <property type="entry name" value="PRK07231.1"/>
    <property type="match status" value="1"/>
</dbReference>
<dbReference type="CDD" id="cd05233">
    <property type="entry name" value="SDR_c"/>
    <property type="match status" value="1"/>
</dbReference>
<comment type="similarity">
    <text evidence="1">Belongs to the short-chain dehydrogenases/reductases (SDR) family.</text>
</comment>
<evidence type="ECO:0000256" key="1">
    <source>
        <dbReference type="ARBA" id="ARBA00006484"/>
    </source>
</evidence>
<sequence length="253" mass="26384">MTTGLFDLTGHIALVTGGGSGLGAAIVRSFSGQGATVILADVRSDRAEQLAEQLRDSGAHAEALALDVTDSAAVQRTVDDIVARHGRLDILVNSAGMTILEEVTEVADESWRRIMELNLTGAFWVSRAAARHMKPAGYGRIITIASQAAHVSLPAHTAYTASKSGVLGMSISMAAELGPYGVTSNTISPTVVLTELGIQAWDGPHGDAHKAQIPVRRFAEPEEIGAAVVYLASKEAAMVNGADLRIDGGFTIA</sequence>
<comment type="caution">
    <text evidence="2">The sequence shown here is derived from an EMBL/GenBank/DDBJ whole genome shotgun (WGS) entry which is preliminary data.</text>
</comment>
<dbReference type="Proteomes" id="UP001251870">
    <property type="component" value="Unassembled WGS sequence"/>
</dbReference>
<dbReference type="Pfam" id="PF13561">
    <property type="entry name" value="adh_short_C2"/>
    <property type="match status" value="1"/>
</dbReference>
<dbReference type="PROSITE" id="PS00061">
    <property type="entry name" value="ADH_SHORT"/>
    <property type="match status" value="1"/>
</dbReference>
<organism evidence="2 3">
    <name type="scientific">Nesterenkonia aerolata</name>
    <dbReference type="NCBI Taxonomy" id="3074079"/>
    <lineage>
        <taxon>Bacteria</taxon>
        <taxon>Bacillati</taxon>
        <taxon>Actinomycetota</taxon>
        <taxon>Actinomycetes</taxon>
        <taxon>Micrococcales</taxon>
        <taxon>Micrococcaceae</taxon>
        <taxon>Nesterenkonia</taxon>
    </lineage>
</organism>
<dbReference type="InterPro" id="IPR036291">
    <property type="entry name" value="NAD(P)-bd_dom_sf"/>
</dbReference>
<dbReference type="SUPFAM" id="SSF51735">
    <property type="entry name" value="NAD(P)-binding Rossmann-fold domains"/>
    <property type="match status" value="1"/>
</dbReference>